<proteinExistence type="predicted"/>
<evidence type="ECO:0000313" key="2">
    <source>
        <dbReference type="Proteomes" id="UP000016860"/>
    </source>
</evidence>
<evidence type="ECO:0000313" key="1">
    <source>
        <dbReference type="EMBL" id="EPR12478.1"/>
    </source>
</evidence>
<protein>
    <submittedName>
        <fullName evidence="1">Uncharacterized protein</fullName>
    </submittedName>
</protein>
<name>U4R3S2_9FIRM</name>
<comment type="caution">
    <text evidence="1">The sequence shown here is derived from an EMBL/GenBank/DDBJ whole genome shotgun (WGS) entry which is preliminary data.</text>
</comment>
<gene>
    <name evidence="1" type="ORF">L323_07950</name>
</gene>
<organism evidence="1 2">
    <name type="scientific">Ruminiclostridium papyrosolvens C7</name>
    <dbReference type="NCBI Taxonomy" id="1330534"/>
    <lineage>
        <taxon>Bacteria</taxon>
        <taxon>Bacillati</taxon>
        <taxon>Bacillota</taxon>
        <taxon>Clostridia</taxon>
        <taxon>Eubacteriales</taxon>
        <taxon>Oscillospiraceae</taxon>
        <taxon>Ruminiclostridium</taxon>
    </lineage>
</organism>
<dbReference type="RefSeq" id="WP_020815143.1">
    <property type="nucleotide sequence ID" value="NZ_ATAY01000026.1"/>
</dbReference>
<dbReference type="PATRIC" id="fig|1330534.3.peg.1589"/>
<reference evidence="1 2" key="1">
    <citation type="journal article" date="2013" name="Genome Announc.">
        <title>Draft Genome Sequence of the Cellulolytic Bacterium Clostridium papyrosolvens C7 (ATCC 700395).</title>
        <authorList>
            <person name="Zepeda V."/>
            <person name="Dassa B."/>
            <person name="Borovok I."/>
            <person name="Lamed R."/>
            <person name="Bayer E.A."/>
            <person name="Cate J.H."/>
        </authorList>
    </citation>
    <scope>NUCLEOTIDE SEQUENCE [LARGE SCALE GENOMIC DNA]</scope>
    <source>
        <strain evidence="1 2">C7</strain>
    </source>
</reference>
<dbReference type="Proteomes" id="UP000016860">
    <property type="component" value="Unassembled WGS sequence"/>
</dbReference>
<dbReference type="EMBL" id="ATAY01000026">
    <property type="protein sequence ID" value="EPR12478.1"/>
    <property type="molecule type" value="Genomic_DNA"/>
</dbReference>
<dbReference type="AlphaFoldDB" id="U4R3S2"/>
<sequence length="129" mass="14708">MISKLPWEQSYYDDGTKELLLITSGDNIIAECMQPKESDTYVAGDNAEYITKACNMFPEVVEALRMVLHDTMNGFLNDKAEEIMSRAYSVLIKNKIEIPKFFKAKSDYVYETEPICSICEKPVSQCDRG</sequence>
<dbReference type="STRING" id="1330534.L323_07950"/>
<accession>U4R3S2</accession>